<comment type="caution">
    <text evidence="2">The sequence shown here is derived from an EMBL/GenBank/DDBJ whole genome shotgun (WGS) entry which is preliminary data.</text>
</comment>
<feature type="region of interest" description="Disordered" evidence="1">
    <location>
        <begin position="14"/>
        <end position="36"/>
    </location>
</feature>
<dbReference type="AlphaFoldDB" id="A0A6A4SSV5"/>
<evidence type="ECO:0000256" key="1">
    <source>
        <dbReference type="SAM" id="MobiDB-lite"/>
    </source>
</evidence>
<evidence type="ECO:0000313" key="3">
    <source>
        <dbReference type="Proteomes" id="UP000438429"/>
    </source>
</evidence>
<reference evidence="2 3" key="1">
    <citation type="submission" date="2019-06" db="EMBL/GenBank/DDBJ databases">
        <title>Draft genomes of female and male turbot (Scophthalmus maximus).</title>
        <authorList>
            <person name="Xu H."/>
            <person name="Xu X.-W."/>
            <person name="Shao C."/>
            <person name="Chen S."/>
        </authorList>
    </citation>
    <scope>NUCLEOTIDE SEQUENCE [LARGE SCALE GENOMIC DNA]</scope>
    <source>
        <strain evidence="2">Ysfricsl-2016a</strain>
        <tissue evidence="2">Blood</tissue>
    </source>
</reference>
<evidence type="ECO:0000313" key="2">
    <source>
        <dbReference type="EMBL" id="KAF0034980.1"/>
    </source>
</evidence>
<dbReference type="EMBL" id="VEVO01000011">
    <property type="protein sequence ID" value="KAF0034980.1"/>
    <property type="molecule type" value="Genomic_DNA"/>
</dbReference>
<accession>A0A6A4SSV5</accession>
<dbReference type="Proteomes" id="UP000438429">
    <property type="component" value="Unassembled WGS sequence"/>
</dbReference>
<organism evidence="2 3">
    <name type="scientific">Scophthalmus maximus</name>
    <name type="common">Turbot</name>
    <name type="synonym">Psetta maxima</name>
    <dbReference type="NCBI Taxonomy" id="52904"/>
    <lineage>
        <taxon>Eukaryota</taxon>
        <taxon>Metazoa</taxon>
        <taxon>Chordata</taxon>
        <taxon>Craniata</taxon>
        <taxon>Vertebrata</taxon>
        <taxon>Euteleostomi</taxon>
        <taxon>Actinopterygii</taxon>
        <taxon>Neopterygii</taxon>
        <taxon>Teleostei</taxon>
        <taxon>Neoteleostei</taxon>
        <taxon>Acanthomorphata</taxon>
        <taxon>Carangaria</taxon>
        <taxon>Pleuronectiformes</taxon>
        <taxon>Pleuronectoidei</taxon>
        <taxon>Scophthalmidae</taxon>
        <taxon>Scophthalmus</taxon>
    </lineage>
</organism>
<sequence>MGSGFNVIMAAVHKTPSSERTGSYPARPAENSLDSSETEVKNEMSDIKSAAKVNTQLLLALATAGR</sequence>
<gene>
    <name evidence="2" type="ORF">F2P81_012738</name>
</gene>
<protein>
    <submittedName>
        <fullName evidence="2">Uncharacterized protein</fullName>
    </submittedName>
</protein>
<name>A0A6A4SSV5_SCOMX</name>
<proteinExistence type="predicted"/>